<name>A0AAD7E8U2_9AGAR</name>
<sequence length="299" mass="34020">MSLNSPPVFPPELEREMLEKAAHLHPETIFNLLLVSRRVYKWINGMQYRTVTPKGDRWSCPVHALQQAIQSNTHPAGTFFHRNVRHVFIDMATPTDHIPQILDACNGIQNLMIINPIPLGSIIPSIAALQLRRLSLLWAAILRNMNPSQPMFASLTHVHMWDLLSVSNDTTSRVPPSFLAQLPVLTHFAALFRPTSRDFAVAARDILTTCKTLRVFMLNPLWETSLESLPLIDDVNFIYMDLGYRSVHLCDGWLAQTRGGIDFWARADAFVEKKRRGEIQPTSRCWIQPADGIPDFDSY</sequence>
<comment type="caution">
    <text evidence="1">The sequence shown here is derived from an EMBL/GenBank/DDBJ whole genome shotgun (WGS) entry which is preliminary data.</text>
</comment>
<dbReference type="AlphaFoldDB" id="A0AAD7E8U2"/>
<gene>
    <name evidence="1" type="ORF">DFH08DRAFT_904001</name>
</gene>
<proteinExistence type="predicted"/>
<dbReference type="EMBL" id="JARIHO010000105">
    <property type="protein sequence ID" value="KAJ7303550.1"/>
    <property type="molecule type" value="Genomic_DNA"/>
</dbReference>
<dbReference type="Proteomes" id="UP001218218">
    <property type="component" value="Unassembled WGS sequence"/>
</dbReference>
<accession>A0AAD7E8U2</accession>
<organism evidence="1 2">
    <name type="scientific">Mycena albidolilacea</name>
    <dbReference type="NCBI Taxonomy" id="1033008"/>
    <lineage>
        <taxon>Eukaryota</taxon>
        <taxon>Fungi</taxon>
        <taxon>Dikarya</taxon>
        <taxon>Basidiomycota</taxon>
        <taxon>Agaricomycotina</taxon>
        <taxon>Agaricomycetes</taxon>
        <taxon>Agaricomycetidae</taxon>
        <taxon>Agaricales</taxon>
        <taxon>Marasmiineae</taxon>
        <taxon>Mycenaceae</taxon>
        <taxon>Mycena</taxon>
    </lineage>
</organism>
<evidence type="ECO:0000313" key="1">
    <source>
        <dbReference type="EMBL" id="KAJ7303550.1"/>
    </source>
</evidence>
<reference evidence="1" key="1">
    <citation type="submission" date="2023-03" db="EMBL/GenBank/DDBJ databases">
        <title>Massive genome expansion in bonnet fungi (Mycena s.s.) driven by repeated elements and novel gene families across ecological guilds.</title>
        <authorList>
            <consortium name="Lawrence Berkeley National Laboratory"/>
            <person name="Harder C.B."/>
            <person name="Miyauchi S."/>
            <person name="Viragh M."/>
            <person name="Kuo A."/>
            <person name="Thoen E."/>
            <person name="Andreopoulos B."/>
            <person name="Lu D."/>
            <person name="Skrede I."/>
            <person name="Drula E."/>
            <person name="Henrissat B."/>
            <person name="Morin E."/>
            <person name="Kohler A."/>
            <person name="Barry K."/>
            <person name="LaButti K."/>
            <person name="Morin E."/>
            <person name="Salamov A."/>
            <person name="Lipzen A."/>
            <person name="Mereny Z."/>
            <person name="Hegedus B."/>
            <person name="Baldrian P."/>
            <person name="Stursova M."/>
            <person name="Weitz H."/>
            <person name="Taylor A."/>
            <person name="Grigoriev I.V."/>
            <person name="Nagy L.G."/>
            <person name="Martin F."/>
            <person name="Kauserud H."/>
        </authorList>
    </citation>
    <scope>NUCLEOTIDE SEQUENCE</scope>
    <source>
        <strain evidence="1">CBHHK002</strain>
    </source>
</reference>
<evidence type="ECO:0000313" key="2">
    <source>
        <dbReference type="Proteomes" id="UP001218218"/>
    </source>
</evidence>
<protein>
    <submittedName>
        <fullName evidence="1">Uncharacterized protein</fullName>
    </submittedName>
</protein>
<keyword evidence="2" id="KW-1185">Reference proteome</keyword>